<name>A0AAN7A080_9PEZI</name>
<evidence type="ECO:0000313" key="3">
    <source>
        <dbReference type="Proteomes" id="UP001302745"/>
    </source>
</evidence>
<accession>A0AAN7A080</accession>
<feature type="region of interest" description="Disordered" evidence="1">
    <location>
        <begin position="127"/>
        <end position="150"/>
    </location>
</feature>
<gene>
    <name evidence="2" type="ORF">C8A00DRAFT_12467</name>
</gene>
<comment type="caution">
    <text evidence="2">The sequence shown here is derived from an EMBL/GenBank/DDBJ whole genome shotgun (WGS) entry which is preliminary data.</text>
</comment>
<dbReference type="AlphaFoldDB" id="A0AAN7A080"/>
<protein>
    <submittedName>
        <fullName evidence="2">Uncharacterized protein</fullName>
    </submittedName>
</protein>
<reference evidence="2" key="2">
    <citation type="submission" date="2023-05" db="EMBL/GenBank/DDBJ databases">
        <authorList>
            <consortium name="Lawrence Berkeley National Laboratory"/>
            <person name="Steindorff A."/>
            <person name="Hensen N."/>
            <person name="Bonometti L."/>
            <person name="Westerberg I."/>
            <person name="Brannstrom I.O."/>
            <person name="Guillou S."/>
            <person name="Cros-Aarteil S."/>
            <person name="Calhoun S."/>
            <person name="Haridas S."/>
            <person name="Kuo A."/>
            <person name="Mondo S."/>
            <person name="Pangilinan J."/>
            <person name="Riley R."/>
            <person name="Labutti K."/>
            <person name="Andreopoulos B."/>
            <person name="Lipzen A."/>
            <person name="Chen C."/>
            <person name="Yanf M."/>
            <person name="Daum C."/>
            <person name="Ng V."/>
            <person name="Clum A."/>
            <person name="Ohm R."/>
            <person name="Martin F."/>
            <person name="Silar P."/>
            <person name="Natvig D."/>
            <person name="Lalanne C."/>
            <person name="Gautier V."/>
            <person name="Ament-Velasquez S.L."/>
            <person name="Kruys A."/>
            <person name="Hutchinson M.I."/>
            <person name="Powell A.J."/>
            <person name="Barry K."/>
            <person name="Miller A.N."/>
            <person name="Grigoriev I.V."/>
            <person name="Debuchy R."/>
            <person name="Gladieux P."/>
            <person name="Thoren M.H."/>
            <person name="Johannesson H."/>
        </authorList>
    </citation>
    <scope>NUCLEOTIDE SEQUENCE</scope>
    <source>
        <strain evidence="2">CBS 538.74</strain>
    </source>
</reference>
<keyword evidence="3" id="KW-1185">Reference proteome</keyword>
<organism evidence="2 3">
    <name type="scientific">Chaetomidium leptoderma</name>
    <dbReference type="NCBI Taxonomy" id="669021"/>
    <lineage>
        <taxon>Eukaryota</taxon>
        <taxon>Fungi</taxon>
        <taxon>Dikarya</taxon>
        <taxon>Ascomycota</taxon>
        <taxon>Pezizomycotina</taxon>
        <taxon>Sordariomycetes</taxon>
        <taxon>Sordariomycetidae</taxon>
        <taxon>Sordariales</taxon>
        <taxon>Chaetomiaceae</taxon>
        <taxon>Chaetomidium</taxon>
    </lineage>
</organism>
<proteinExistence type="predicted"/>
<evidence type="ECO:0000313" key="2">
    <source>
        <dbReference type="EMBL" id="KAK4156624.1"/>
    </source>
</evidence>
<dbReference type="Proteomes" id="UP001302745">
    <property type="component" value="Unassembled WGS sequence"/>
</dbReference>
<sequence>MPALTTMVGRSHRRFPGLRIRPARSYDFRRMACMANEIFQHERDIDHFNKHHCVKMGYEAEASAADRLLAAERDWRVDNMRRSQRKPGRQFIVATYMKEPAEFLMRRHGSGPREELLGWAEWQDPVSMSDEPARNGGPSDSYQSEAGKLGGQKVKAGSALDEQLESVLKSLTFVHESQPLLVPPNGLAVRLPDALESFRHVRANDPEGWKRWHKQIIPACFGETGDTQGRHLGKCFTLSFHGSASHHG</sequence>
<reference evidence="2" key="1">
    <citation type="journal article" date="2023" name="Mol. Phylogenet. Evol.">
        <title>Genome-scale phylogeny and comparative genomics of the fungal order Sordariales.</title>
        <authorList>
            <person name="Hensen N."/>
            <person name="Bonometti L."/>
            <person name="Westerberg I."/>
            <person name="Brannstrom I.O."/>
            <person name="Guillou S."/>
            <person name="Cros-Aarteil S."/>
            <person name="Calhoun S."/>
            <person name="Haridas S."/>
            <person name="Kuo A."/>
            <person name="Mondo S."/>
            <person name="Pangilinan J."/>
            <person name="Riley R."/>
            <person name="LaButti K."/>
            <person name="Andreopoulos B."/>
            <person name="Lipzen A."/>
            <person name="Chen C."/>
            <person name="Yan M."/>
            <person name="Daum C."/>
            <person name="Ng V."/>
            <person name="Clum A."/>
            <person name="Steindorff A."/>
            <person name="Ohm R.A."/>
            <person name="Martin F."/>
            <person name="Silar P."/>
            <person name="Natvig D.O."/>
            <person name="Lalanne C."/>
            <person name="Gautier V."/>
            <person name="Ament-Velasquez S.L."/>
            <person name="Kruys A."/>
            <person name="Hutchinson M.I."/>
            <person name="Powell A.J."/>
            <person name="Barry K."/>
            <person name="Miller A.N."/>
            <person name="Grigoriev I.V."/>
            <person name="Debuchy R."/>
            <person name="Gladieux P."/>
            <person name="Hiltunen Thoren M."/>
            <person name="Johannesson H."/>
        </authorList>
    </citation>
    <scope>NUCLEOTIDE SEQUENCE</scope>
    <source>
        <strain evidence="2">CBS 538.74</strain>
    </source>
</reference>
<dbReference type="EMBL" id="MU856864">
    <property type="protein sequence ID" value="KAK4156624.1"/>
    <property type="molecule type" value="Genomic_DNA"/>
</dbReference>
<evidence type="ECO:0000256" key="1">
    <source>
        <dbReference type="SAM" id="MobiDB-lite"/>
    </source>
</evidence>